<keyword evidence="2" id="KW-0238">DNA-binding</keyword>
<reference evidence="6 7" key="1">
    <citation type="submission" date="2016-02" db="EMBL/GenBank/DDBJ databases">
        <authorList>
            <person name="Wen L."/>
            <person name="He K."/>
            <person name="Yang H."/>
        </authorList>
    </citation>
    <scope>NUCLEOTIDE SEQUENCE [LARGE SCALE GENOMIC DNA]</scope>
    <source>
        <strain evidence="6">Trichococcus palustris</strain>
    </source>
</reference>
<organism evidence="6 7">
    <name type="scientific">Trichococcus palustris</name>
    <dbReference type="NCBI Taxonomy" id="140314"/>
    <lineage>
        <taxon>Bacteria</taxon>
        <taxon>Bacillati</taxon>
        <taxon>Bacillota</taxon>
        <taxon>Bacilli</taxon>
        <taxon>Lactobacillales</taxon>
        <taxon>Carnobacteriaceae</taxon>
        <taxon>Trichococcus</taxon>
    </lineage>
</organism>
<name>A0A143YYJ5_9LACT</name>
<accession>A0A143YYJ5</accession>
<dbReference type="PROSITE" id="PS50949">
    <property type="entry name" value="HTH_GNTR"/>
    <property type="match status" value="1"/>
</dbReference>
<dbReference type="PRINTS" id="PR00035">
    <property type="entry name" value="HTHGNTR"/>
</dbReference>
<proteinExistence type="predicted"/>
<dbReference type="InterPro" id="IPR036390">
    <property type="entry name" value="WH_DNA-bd_sf"/>
</dbReference>
<dbReference type="SUPFAM" id="SSF48008">
    <property type="entry name" value="GntR ligand-binding domain-like"/>
    <property type="match status" value="1"/>
</dbReference>
<dbReference type="InterPro" id="IPR011711">
    <property type="entry name" value="GntR_C"/>
</dbReference>
<dbReference type="OrthoDB" id="9781630at2"/>
<dbReference type="SUPFAM" id="SSF46785">
    <property type="entry name" value="Winged helix' DNA-binding domain"/>
    <property type="match status" value="1"/>
</dbReference>
<sequence>MEEYIEDVIRLTDLSQNKPLNQIVFEGLRLAIIKGIIPVGERINEKEYALRMNISRTPIREALRRIEDEGLVEYIPNYGTVVKKVTVADAKEIYDIREALEIMATTNAMNIMATEEFDELEALLAKTEKANNEDDIDLVIQCFSEFNSLIYHFSRMPRLESIVKKLKDYVARFRDISLADYPRREEALLEHYYILNSMKKKDYEQVALTVREHLRRSERFVVEELERRESAADSEKADLDETPL</sequence>
<evidence type="ECO:0000256" key="4">
    <source>
        <dbReference type="SAM" id="MobiDB-lite"/>
    </source>
</evidence>
<dbReference type="Proteomes" id="UP000242754">
    <property type="component" value="Unassembled WGS sequence"/>
</dbReference>
<protein>
    <submittedName>
        <fullName evidence="6">Transcription regulator hth gntr</fullName>
    </submittedName>
</protein>
<dbReference type="PANTHER" id="PTHR43537:SF49">
    <property type="entry name" value="TRANSCRIPTIONAL REGULATORY PROTEIN"/>
    <property type="match status" value="1"/>
</dbReference>
<keyword evidence="3" id="KW-0804">Transcription</keyword>
<dbReference type="GO" id="GO:0003700">
    <property type="term" value="F:DNA-binding transcription factor activity"/>
    <property type="evidence" value="ECO:0007669"/>
    <property type="project" value="InterPro"/>
</dbReference>
<dbReference type="CDD" id="cd07377">
    <property type="entry name" value="WHTH_GntR"/>
    <property type="match status" value="1"/>
</dbReference>
<keyword evidence="7" id="KW-1185">Reference proteome</keyword>
<dbReference type="Pfam" id="PF00392">
    <property type="entry name" value="GntR"/>
    <property type="match status" value="1"/>
</dbReference>
<dbReference type="SMART" id="SM00895">
    <property type="entry name" value="FCD"/>
    <property type="match status" value="1"/>
</dbReference>
<feature type="region of interest" description="Disordered" evidence="4">
    <location>
        <begin position="225"/>
        <end position="244"/>
    </location>
</feature>
<evidence type="ECO:0000256" key="1">
    <source>
        <dbReference type="ARBA" id="ARBA00023015"/>
    </source>
</evidence>
<evidence type="ECO:0000313" key="7">
    <source>
        <dbReference type="Proteomes" id="UP000242754"/>
    </source>
</evidence>
<keyword evidence="1" id="KW-0805">Transcription regulation</keyword>
<dbReference type="InterPro" id="IPR000524">
    <property type="entry name" value="Tscrpt_reg_HTH_GntR"/>
</dbReference>
<dbReference type="InterPro" id="IPR036388">
    <property type="entry name" value="WH-like_DNA-bd_sf"/>
</dbReference>
<dbReference type="Gene3D" id="1.10.10.10">
    <property type="entry name" value="Winged helix-like DNA-binding domain superfamily/Winged helix DNA-binding domain"/>
    <property type="match status" value="1"/>
</dbReference>
<dbReference type="GO" id="GO:0003677">
    <property type="term" value="F:DNA binding"/>
    <property type="evidence" value="ECO:0007669"/>
    <property type="project" value="UniProtKB-KW"/>
</dbReference>
<feature type="domain" description="HTH gntR-type" evidence="5">
    <location>
        <begin position="18"/>
        <end position="85"/>
    </location>
</feature>
<evidence type="ECO:0000256" key="2">
    <source>
        <dbReference type="ARBA" id="ARBA00023125"/>
    </source>
</evidence>
<dbReference type="Pfam" id="PF07729">
    <property type="entry name" value="FCD"/>
    <property type="match status" value="1"/>
</dbReference>
<dbReference type="STRING" id="140314.SAMN04488076_1345"/>
<evidence type="ECO:0000313" key="6">
    <source>
        <dbReference type="EMBL" id="CZQ99933.1"/>
    </source>
</evidence>
<dbReference type="Gene3D" id="1.20.120.530">
    <property type="entry name" value="GntR ligand-binding domain-like"/>
    <property type="match status" value="1"/>
</dbReference>
<dbReference type="AlphaFoldDB" id="A0A143YYJ5"/>
<dbReference type="EMBL" id="FJNE01000008">
    <property type="protein sequence ID" value="CZQ99933.1"/>
    <property type="molecule type" value="Genomic_DNA"/>
</dbReference>
<evidence type="ECO:0000256" key="3">
    <source>
        <dbReference type="ARBA" id="ARBA00023163"/>
    </source>
</evidence>
<dbReference type="SMART" id="SM00345">
    <property type="entry name" value="HTH_GNTR"/>
    <property type="match status" value="1"/>
</dbReference>
<dbReference type="InterPro" id="IPR008920">
    <property type="entry name" value="TF_FadR/GntR_C"/>
</dbReference>
<dbReference type="PANTHER" id="PTHR43537">
    <property type="entry name" value="TRANSCRIPTIONAL REGULATOR, GNTR FAMILY"/>
    <property type="match status" value="1"/>
</dbReference>
<evidence type="ECO:0000259" key="5">
    <source>
        <dbReference type="PROSITE" id="PS50949"/>
    </source>
</evidence>
<dbReference type="RefSeq" id="WP_087033987.1">
    <property type="nucleotide sequence ID" value="NZ_FJNE01000008.1"/>
</dbReference>
<gene>
    <name evidence="6" type="ORF">Tpal_2442</name>
</gene>